<name>A0ABU5KJM1_9BACL</name>
<dbReference type="Pfam" id="PF00072">
    <property type="entry name" value="Response_reg"/>
    <property type="match status" value="1"/>
</dbReference>
<evidence type="ECO:0000259" key="6">
    <source>
        <dbReference type="PROSITE" id="PS50110"/>
    </source>
</evidence>
<evidence type="ECO:0000256" key="3">
    <source>
        <dbReference type="ARBA" id="ARBA00023163"/>
    </source>
</evidence>
<dbReference type="EMBL" id="JAXQNN010000001">
    <property type="protein sequence ID" value="MDZ5711423.1"/>
    <property type="molecule type" value="Genomic_DNA"/>
</dbReference>
<dbReference type="RefSeq" id="WP_322420429.1">
    <property type="nucleotide sequence ID" value="NZ_JAXQNN010000001.1"/>
</dbReference>
<keyword evidence="3" id="KW-0804">Transcription</keyword>
<dbReference type="SUPFAM" id="SSF52172">
    <property type="entry name" value="CheY-like"/>
    <property type="match status" value="1"/>
</dbReference>
<keyword evidence="2" id="KW-0238">DNA-binding</keyword>
<dbReference type="PROSITE" id="PS01124">
    <property type="entry name" value="HTH_ARAC_FAMILY_2"/>
    <property type="match status" value="1"/>
</dbReference>
<feature type="domain" description="HTH araC/xylS-type" evidence="5">
    <location>
        <begin position="393"/>
        <end position="491"/>
    </location>
</feature>
<dbReference type="SMART" id="SM00448">
    <property type="entry name" value="REC"/>
    <property type="match status" value="1"/>
</dbReference>
<dbReference type="SUPFAM" id="SSF46689">
    <property type="entry name" value="Homeodomain-like"/>
    <property type="match status" value="2"/>
</dbReference>
<dbReference type="Pfam" id="PF12833">
    <property type="entry name" value="HTH_18"/>
    <property type="match status" value="1"/>
</dbReference>
<keyword evidence="1" id="KW-0805">Transcription regulation</keyword>
<comment type="caution">
    <text evidence="7">The sequence shown here is derived from an EMBL/GenBank/DDBJ whole genome shotgun (WGS) entry which is preliminary data.</text>
</comment>
<evidence type="ECO:0000256" key="1">
    <source>
        <dbReference type="ARBA" id="ARBA00023015"/>
    </source>
</evidence>
<evidence type="ECO:0000313" key="8">
    <source>
        <dbReference type="Proteomes" id="UP001292084"/>
    </source>
</evidence>
<gene>
    <name evidence="7" type="ORF">UFB30_04265</name>
</gene>
<keyword evidence="4" id="KW-0597">Phosphoprotein</keyword>
<dbReference type="SMART" id="SM00342">
    <property type="entry name" value="HTH_ARAC"/>
    <property type="match status" value="1"/>
</dbReference>
<proteinExistence type="predicted"/>
<evidence type="ECO:0000313" key="7">
    <source>
        <dbReference type="EMBL" id="MDZ5711423.1"/>
    </source>
</evidence>
<dbReference type="Gene3D" id="3.40.50.2300">
    <property type="match status" value="1"/>
</dbReference>
<dbReference type="Proteomes" id="UP001292084">
    <property type="component" value="Unassembled WGS sequence"/>
</dbReference>
<organism evidence="7 8">
    <name type="scientific">Jeotgalibacillus haloalkalitolerans</name>
    <dbReference type="NCBI Taxonomy" id="3104292"/>
    <lineage>
        <taxon>Bacteria</taxon>
        <taxon>Bacillati</taxon>
        <taxon>Bacillota</taxon>
        <taxon>Bacilli</taxon>
        <taxon>Bacillales</taxon>
        <taxon>Caryophanaceae</taxon>
        <taxon>Jeotgalibacillus</taxon>
    </lineage>
</organism>
<sequence>MFNVMLVDDEPLILEGLQHIIDWNELGFRIAATAKDGQEGLALASTLPIDLIITDIKMPEMNGLSLLKELNQQHYPAKSIVLSGFQEFDLIKEGLMLGIENYLTKPVDDDELIASLKIVREKLERSMLEEESRLTLRDHAIIRWLTGKMKQEEFDERLTLYSSELVTLPAVAGLLKMDFSDREEGYLYQLQHKIESRTNATAVVTPSADLLLLIRENDLTDEFTSIVEDLLAKTEYVLVFSRLLTARSEFQEVFREMEMTSELTMLTPSHREPETLTVISTVSSHDPQFNIRPEWLEMLADRKADEVTRLLGQKLAETNQGHLLPVTKGFLLELFFSVKNKFMISMDYRDYVQLIHRIMFFEHINEANQLLKDIIDMVHPENPDQEKKSIVIQRVLHYIHESYHEDMSLKTLGHQFHINPIYLGQLFQKEVGAVFTKYLNQIRISKAKALLLNSSEKAGMIGKKVGYTDATYFYKQFKKYEGVTPSEWRKRQT</sequence>
<feature type="domain" description="Response regulatory" evidence="6">
    <location>
        <begin position="3"/>
        <end position="120"/>
    </location>
</feature>
<evidence type="ECO:0000256" key="2">
    <source>
        <dbReference type="ARBA" id="ARBA00023125"/>
    </source>
</evidence>
<evidence type="ECO:0000256" key="4">
    <source>
        <dbReference type="PROSITE-ProRule" id="PRU00169"/>
    </source>
</evidence>
<dbReference type="InterPro" id="IPR018060">
    <property type="entry name" value="HTH_AraC"/>
</dbReference>
<dbReference type="PANTHER" id="PTHR43280">
    <property type="entry name" value="ARAC-FAMILY TRANSCRIPTIONAL REGULATOR"/>
    <property type="match status" value="1"/>
</dbReference>
<reference evidence="7 8" key="1">
    <citation type="submission" date="2023-12" db="EMBL/GenBank/DDBJ databases">
        <title>Jeotgalibacillus haloalkaliphilus sp. nov., a novel salt-tolerant bacteria, isolated from the estuary of the Fenhe River into the Yellow River.</title>
        <authorList>
            <person name="Li Y."/>
        </authorList>
    </citation>
    <scope>NUCLEOTIDE SEQUENCE [LARGE SCALE GENOMIC DNA]</scope>
    <source>
        <strain evidence="7 8">HH7-29</strain>
    </source>
</reference>
<dbReference type="Gene3D" id="1.10.10.60">
    <property type="entry name" value="Homeodomain-like"/>
    <property type="match status" value="2"/>
</dbReference>
<feature type="modified residue" description="4-aspartylphosphate" evidence="4">
    <location>
        <position position="55"/>
    </location>
</feature>
<dbReference type="CDD" id="cd17536">
    <property type="entry name" value="REC_YesN-like"/>
    <property type="match status" value="1"/>
</dbReference>
<dbReference type="InterPro" id="IPR001789">
    <property type="entry name" value="Sig_transdc_resp-reg_receiver"/>
</dbReference>
<accession>A0ABU5KJM1</accession>
<dbReference type="PANTHER" id="PTHR43280:SF35">
    <property type="entry name" value="RESPONSE REGULATOR"/>
    <property type="match status" value="1"/>
</dbReference>
<keyword evidence="8" id="KW-1185">Reference proteome</keyword>
<evidence type="ECO:0000259" key="5">
    <source>
        <dbReference type="PROSITE" id="PS01124"/>
    </source>
</evidence>
<dbReference type="PROSITE" id="PS50110">
    <property type="entry name" value="RESPONSE_REGULATORY"/>
    <property type="match status" value="1"/>
</dbReference>
<dbReference type="InterPro" id="IPR009057">
    <property type="entry name" value="Homeodomain-like_sf"/>
</dbReference>
<protein>
    <submittedName>
        <fullName evidence="7">Response regulator transcription factor</fullName>
    </submittedName>
</protein>
<dbReference type="InterPro" id="IPR011006">
    <property type="entry name" value="CheY-like_superfamily"/>
</dbReference>